<organism evidence="1 2">
    <name type="scientific">Sphingomonas prati</name>
    <dbReference type="NCBI Taxonomy" id="1843237"/>
    <lineage>
        <taxon>Bacteria</taxon>
        <taxon>Pseudomonadati</taxon>
        <taxon>Pseudomonadota</taxon>
        <taxon>Alphaproteobacteria</taxon>
        <taxon>Sphingomonadales</taxon>
        <taxon>Sphingomonadaceae</taxon>
        <taxon>Sphingomonas</taxon>
    </lineage>
</organism>
<name>A0A7W9BVH9_9SPHN</name>
<evidence type="ECO:0000313" key="1">
    <source>
        <dbReference type="EMBL" id="MBB5730912.1"/>
    </source>
</evidence>
<gene>
    <name evidence="1" type="ORF">FHS99_003419</name>
</gene>
<evidence type="ECO:0000313" key="2">
    <source>
        <dbReference type="Proteomes" id="UP000546701"/>
    </source>
</evidence>
<dbReference type="AlphaFoldDB" id="A0A7W9BVH9"/>
<dbReference type="Proteomes" id="UP000546701">
    <property type="component" value="Unassembled WGS sequence"/>
</dbReference>
<comment type="caution">
    <text evidence="1">The sequence shown here is derived from an EMBL/GenBank/DDBJ whole genome shotgun (WGS) entry which is preliminary data.</text>
</comment>
<dbReference type="OrthoDB" id="7597321at2"/>
<reference evidence="1 2" key="1">
    <citation type="submission" date="2020-08" db="EMBL/GenBank/DDBJ databases">
        <title>Genomic Encyclopedia of Type Strains, Phase IV (KMG-IV): sequencing the most valuable type-strain genomes for metagenomic binning, comparative biology and taxonomic classification.</title>
        <authorList>
            <person name="Goeker M."/>
        </authorList>
    </citation>
    <scope>NUCLEOTIDE SEQUENCE [LARGE SCALE GENOMIC DNA]</scope>
    <source>
        <strain evidence="1 2">DSM 103336</strain>
    </source>
</reference>
<proteinExistence type="predicted"/>
<sequence>MTSIFLLSFDPLGNLNPRQLEIFIRNAKGISEWHSPFSGTYFIKSNQDQNELNEYLSAVFASSQYVLSKVEPGASSGLLPESIWLWLNRGVRSVLESLTQSGRSASVSGFVERARTEWPGRGQVDPRTGFIIPPDR</sequence>
<dbReference type="EMBL" id="JACIJR010000011">
    <property type="protein sequence ID" value="MBB5730912.1"/>
    <property type="molecule type" value="Genomic_DNA"/>
</dbReference>
<protein>
    <submittedName>
        <fullName evidence="1">Uncharacterized protein</fullName>
    </submittedName>
</protein>
<dbReference type="RefSeq" id="WP_157174853.1">
    <property type="nucleotide sequence ID" value="NZ_BMJP01000014.1"/>
</dbReference>
<accession>A0A7W9BVH9</accession>
<keyword evidence="2" id="KW-1185">Reference proteome</keyword>